<dbReference type="AlphaFoldDB" id="A0A4R1HWK4"/>
<comment type="caution">
    <text evidence="2">The sequence shown here is derived from an EMBL/GenBank/DDBJ whole genome shotgun (WGS) entry which is preliminary data.</text>
</comment>
<gene>
    <name evidence="2" type="ORF">EV378_0161</name>
</gene>
<keyword evidence="3" id="KW-1185">Reference proteome</keyword>
<name>A0A4R1HWK4_PSEEN</name>
<reference evidence="2 3" key="1">
    <citation type="submission" date="2019-03" db="EMBL/GenBank/DDBJ databases">
        <title>Sequencing the genomes of 1000 actinobacteria strains.</title>
        <authorList>
            <person name="Klenk H.-P."/>
        </authorList>
    </citation>
    <scope>NUCLEOTIDE SEQUENCE [LARGE SCALE GENOMIC DNA]</scope>
    <source>
        <strain evidence="2 3">DSM 44969</strain>
    </source>
</reference>
<dbReference type="EMBL" id="SMFZ01000001">
    <property type="protein sequence ID" value="TCK24389.1"/>
    <property type="molecule type" value="Genomic_DNA"/>
</dbReference>
<dbReference type="GO" id="GO:1901135">
    <property type="term" value="P:carbohydrate derivative metabolic process"/>
    <property type="evidence" value="ECO:0007669"/>
    <property type="project" value="InterPro"/>
</dbReference>
<proteinExistence type="predicted"/>
<accession>A0A4R1HWK4</accession>
<organism evidence="2 3">
    <name type="scientific">Pseudonocardia endophytica</name>
    <dbReference type="NCBI Taxonomy" id="401976"/>
    <lineage>
        <taxon>Bacteria</taxon>
        <taxon>Bacillati</taxon>
        <taxon>Actinomycetota</taxon>
        <taxon>Actinomycetes</taxon>
        <taxon>Pseudonocardiales</taxon>
        <taxon>Pseudonocardiaceae</taxon>
        <taxon>Pseudonocardia</taxon>
    </lineage>
</organism>
<protein>
    <submittedName>
        <fullName evidence="2">Glucose-6-phosphate isomerase</fullName>
    </submittedName>
</protein>
<dbReference type="Gene3D" id="3.40.50.10490">
    <property type="entry name" value="Glucose-6-phosphate isomerase like protein, domain 1"/>
    <property type="match status" value="1"/>
</dbReference>
<sequence length="569" mass="57336">MTDGGSGDGSSAPVRVHLDGDPFAGAARRIAAELADETVASRLADGDPSAVPDGHAADHAADPSVWGPTAVGRLGWVDLPRGSRALVGQIEALRSSFTAAGAHRVLLVAGPAVAAGARALAERTGARLTVLDGPDPVQVGEALAGELAETVLVVADAGGDDAVVAAVHRVVAEALADDLASTDGADDDPAARATLAGRTVYLTEPGSPLDERGRADGSVVVTVDSDVPQRFSALGPFGLVPAGLAGADTGRIVASALAAQPDLTDDTPDNPALLLAGALVAARGSVLVLRGAEDEPGAAAWIAQLVSGAGGPLVLTTDDDDLDDLVAPADRVAVDGPGTDRGDPHDTVPAVVEVQGTGGGPGVRVTADPGARTLLWQVAVAVAARRLGTDPYPEPPDVADPGPSEPVVRDGGVEVHANGWLPEVGTVGEALAELVRRAPVGGHLAVAAWLDPESDASVAVLRGLLAERTGLPTTFGWAPRCWPGDGQRHLAGSTRPAVHCHLSGDAPDAVEAPALAELDSLHAAQARSAVAALDERGQPVLRLHLTDRVAGLVTLARAVQDLPADTRRH</sequence>
<dbReference type="RefSeq" id="WP_132420839.1">
    <property type="nucleotide sequence ID" value="NZ_SMFZ01000001.1"/>
</dbReference>
<dbReference type="GO" id="GO:0097367">
    <property type="term" value="F:carbohydrate derivative binding"/>
    <property type="evidence" value="ECO:0007669"/>
    <property type="project" value="InterPro"/>
</dbReference>
<dbReference type="Proteomes" id="UP000295560">
    <property type="component" value="Unassembled WGS sequence"/>
</dbReference>
<evidence type="ECO:0000313" key="3">
    <source>
        <dbReference type="Proteomes" id="UP000295560"/>
    </source>
</evidence>
<dbReference type="InterPro" id="IPR046348">
    <property type="entry name" value="SIS_dom_sf"/>
</dbReference>
<dbReference type="OrthoDB" id="140919at2"/>
<evidence type="ECO:0000256" key="1">
    <source>
        <dbReference type="SAM" id="MobiDB-lite"/>
    </source>
</evidence>
<feature type="region of interest" description="Disordered" evidence="1">
    <location>
        <begin position="44"/>
        <end position="63"/>
    </location>
</feature>
<dbReference type="SUPFAM" id="SSF53697">
    <property type="entry name" value="SIS domain"/>
    <property type="match status" value="1"/>
</dbReference>
<dbReference type="GO" id="GO:0016853">
    <property type="term" value="F:isomerase activity"/>
    <property type="evidence" value="ECO:0007669"/>
    <property type="project" value="UniProtKB-KW"/>
</dbReference>
<evidence type="ECO:0000313" key="2">
    <source>
        <dbReference type="EMBL" id="TCK24389.1"/>
    </source>
</evidence>
<keyword evidence="2" id="KW-0413">Isomerase</keyword>